<evidence type="ECO:0000256" key="1">
    <source>
        <dbReference type="SAM" id="MobiDB-lite"/>
    </source>
</evidence>
<feature type="compositionally biased region" description="Acidic residues" evidence="1">
    <location>
        <begin position="124"/>
        <end position="138"/>
    </location>
</feature>
<protein>
    <submittedName>
        <fullName evidence="2">Uncharacterized protein</fullName>
    </submittedName>
</protein>
<evidence type="ECO:0000313" key="3">
    <source>
        <dbReference type="Proteomes" id="UP001500016"/>
    </source>
</evidence>
<evidence type="ECO:0000313" key="2">
    <source>
        <dbReference type="EMBL" id="GAA2091189.1"/>
    </source>
</evidence>
<organism evidence="2 3">
    <name type="scientific">Streptomyces albiaxialis</name>
    <dbReference type="NCBI Taxonomy" id="329523"/>
    <lineage>
        <taxon>Bacteria</taxon>
        <taxon>Bacillati</taxon>
        <taxon>Actinomycetota</taxon>
        <taxon>Actinomycetes</taxon>
        <taxon>Kitasatosporales</taxon>
        <taxon>Streptomycetaceae</taxon>
        <taxon>Streptomyces</taxon>
    </lineage>
</organism>
<feature type="compositionally biased region" description="Polar residues" evidence="1">
    <location>
        <begin position="159"/>
        <end position="168"/>
    </location>
</feature>
<dbReference type="Proteomes" id="UP001500016">
    <property type="component" value="Unassembled WGS sequence"/>
</dbReference>
<feature type="compositionally biased region" description="Basic and acidic residues" evidence="1">
    <location>
        <begin position="62"/>
        <end position="75"/>
    </location>
</feature>
<accession>A0ABN2WGI0</accession>
<proteinExistence type="predicted"/>
<gene>
    <name evidence="2" type="ORF">GCM10009801_56710</name>
</gene>
<reference evidence="2 3" key="1">
    <citation type="journal article" date="2019" name="Int. J. Syst. Evol. Microbiol.">
        <title>The Global Catalogue of Microorganisms (GCM) 10K type strain sequencing project: providing services to taxonomists for standard genome sequencing and annotation.</title>
        <authorList>
            <consortium name="The Broad Institute Genomics Platform"/>
            <consortium name="The Broad Institute Genome Sequencing Center for Infectious Disease"/>
            <person name="Wu L."/>
            <person name="Ma J."/>
        </authorList>
    </citation>
    <scope>NUCLEOTIDE SEQUENCE [LARGE SCALE GENOMIC DNA]</scope>
    <source>
        <strain evidence="2 3">JCM 15478</strain>
    </source>
</reference>
<comment type="caution">
    <text evidence="2">The sequence shown here is derived from an EMBL/GenBank/DDBJ whole genome shotgun (WGS) entry which is preliminary data.</text>
</comment>
<dbReference type="EMBL" id="BAAAPE010000013">
    <property type="protein sequence ID" value="GAA2091189.1"/>
    <property type="molecule type" value="Genomic_DNA"/>
</dbReference>
<name>A0ABN2WGI0_9ACTN</name>
<keyword evidence="3" id="KW-1185">Reference proteome</keyword>
<feature type="compositionally biased region" description="Basic and acidic residues" evidence="1">
    <location>
        <begin position="39"/>
        <end position="48"/>
    </location>
</feature>
<sequence>MPAAPPAPAVAAKTPSALCRSTVGEEGKQQGQRRRRRERGADALERAGRHERRRVRGAGPQEARRAQRGEPRDVHPAPPQQVRGAPGEEEQPAERDEVGVRRPGQRGGGEAEVPAHGGRRDVDDGGVQEQDELGAGEEIEGRPPGFADHRSSLGRRLGTLNQQMTPMT</sequence>
<feature type="region of interest" description="Disordered" evidence="1">
    <location>
        <begin position="1"/>
        <end position="168"/>
    </location>
</feature>